<name>A0A2S7CA95_9XANT</name>
<evidence type="ECO:0008006" key="4">
    <source>
        <dbReference type="Google" id="ProtNLM"/>
    </source>
</evidence>
<sequence length="144" mass="15468">MLSCRLAVVAVAVCATISPALAKQRISSSADLIATLESGHDVAVSVDLSRCAPEAGTTASRSRGGVRIGAYRLTDDGTLSFSDTQFIAASSDGRPFQQFQRYQVAPDNRVRLTTSMYDLPSLQQRGPLLAYQCTLDQGIRFHAD</sequence>
<dbReference type="Pfam" id="PF06903">
    <property type="entry name" value="VirK"/>
    <property type="match status" value="1"/>
</dbReference>
<feature type="chain" id="PRO_5015566232" description="VirK protein" evidence="1">
    <location>
        <begin position="23"/>
        <end position="144"/>
    </location>
</feature>
<evidence type="ECO:0000313" key="3">
    <source>
        <dbReference type="Proteomes" id="UP000238908"/>
    </source>
</evidence>
<feature type="signal peptide" evidence="1">
    <location>
        <begin position="1"/>
        <end position="22"/>
    </location>
</feature>
<organism evidence="2 3">
    <name type="scientific">Xanthomonas dyei</name>
    <dbReference type="NCBI Taxonomy" id="743699"/>
    <lineage>
        <taxon>Bacteria</taxon>
        <taxon>Pseudomonadati</taxon>
        <taxon>Pseudomonadota</taxon>
        <taxon>Gammaproteobacteria</taxon>
        <taxon>Lysobacterales</taxon>
        <taxon>Lysobacteraceae</taxon>
        <taxon>Xanthomonas</taxon>
    </lineage>
</organism>
<dbReference type="Proteomes" id="UP000238908">
    <property type="component" value="Unassembled WGS sequence"/>
</dbReference>
<dbReference type="InterPro" id="IPR010694">
    <property type="entry name" value="Uncharacterised_VirK"/>
</dbReference>
<dbReference type="EMBL" id="MDEE01000002">
    <property type="protein sequence ID" value="PPU58482.1"/>
    <property type="molecule type" value="Genomic_DNA"/>
</dbReference>
<accession>A0A2S7CA95</accession>
<dbReference type="AlphaFoldDB" id="A0A2S7CA95"/>
<gene>
    <name evidence="2" type="ORF">XdyCFBP7245_02940</name>
</gene>
<comment type="caution">
    <text evidence="2">The sequence shown here is derived from an EMBL/GenBank/DDBJ whole genome shotgun (WGS) entry which is preliminary data.</text>
</comment>
<evidence type="ECO:0000256" key="1">
    <source>
        <dbReference type="SAM" id="SignalP"/>
    </source>
</evidence>
<proteinExistence type="predicted"/>
<keyword evidence="1" id="KW-0732">Signal</keyword>
<dbReference type="RefSeq" id="WP_104614320.1">
    <property type="nucleotide sequence ID" value="NZ_JBHLXZ010000002.1"/>
</dbReference>
<reference evidence="2 3" key="1">
    <citation type="submission" date="2016-08" db="EMBL/GenBank/DDBJ databases">
        <authorList>
            <person name="Seilhamer J.J."/>
        </authorList>
    </citation>
    <scope>NUCLEOTIDE SEQUENCE [LARGE SCALE GENOMIC DNA]</scope>
    <source>
        <strain evidence="2 3">CFBP7245</strain>
    </source>
</reference>
<evidence type="ECO:0000313" key="2">
    <source>
        <dbReference type="EMBL" id="PPU58482.1"/>
    </source>
</evidence>
<protein>
    <recommendedName>
        <fullName evidence="4">VirK protein</fullName>
    </recommendedName>
</protein>